<sequence>MIRLSNKENEAGIKLCGLLIFPQFQWDHHYVYLFILPRPIPKNVMFCMIVPSKMKHPVSVSLMGGGDHVIRPRRSAALLT</sequence>
<evidence type="ECO:0000313" key="2">
    <source>
        <dbReference type="Proteomes" id="UP000230639"/>
    </source>
</evidence>
<dbReference type="AlphaFoldDB" id="A0A2I5HC41"/>
<proteinExistence type="predicted"/>
<protein>
    <submittedName>
        <fullName evidence="1">Uncharacterized protein</fullName>
    </submittedName>
</protein>
<organism evidence="1 2">
    <name type="scientific">Salmonella diarizonae</name>
    <dbReference type="NCBI Taxonomy" id="59204"/>
    <lineage>
        <taxon>Bacteria</taxon>
        <taxon>Pseudomonadati</taxon>
        <taxon>Pseudomonadota</taxon>
        <taxon>Gammaproteobacteria</taxon>
        <taxon>Enterobacterales</taxon>
        <taxon>Enterobacteriaceae</taxon>
        <taxon>Salmonella</taxon>
    </lineage>
</organism>
<reference evidence="1 2" key="1">
    <citation type="submission" date="2017-09" db="EMBL/GenBank/DDBJ databases">
        <title>Complete genome of Salmonella enterica subsp. diarizonae isolated from stool of a patient with bacterial enteropathy.</title>
        <authorList>
            <person name="Zhou J."/>
            <person name="Chen Q."/>
            <person name="Guo L."/>
            <person name="Fan J."/>
        </authorList>
    </citation>
    <scope>NUCLEOTIDE SEQUENCE [LARGE SCALE GENOMIC DNA]</scope>
    <source>
        <strain evidence="1 2">HZS154</strain>
    </source>
</reference>
<name>A0A2I5HC41_SALDZ</name>
<accession>A0A2I5HC41</accession>
<dbReference type="Proteomes" id="UP000230639">
    <property type="component" value="Chromosome"/>
</dbReference>
<dbReference type="EMBL" id="CP023345">
    <property type="protein sequence ID" value="ATW53132.1"/>
    <property type="molecule type" value="Genomic_DNA"/>
</dbReference>
<gene>
    <name evidence="1" type="ORF">CNQ75_00420</name>
</gene>
<evidence type="ECO:0000313" key="1">
    <source>
        <dbReference type="EMBL" id="ATW53132.1"/>
    </source>
</evidence>